<evidence type="ECO:0000313" key="2">
    <source>
        <dbReference type="EMBL" id="WUQ83651.1"/>
    </source>
</evidence>
<evidence type="ECO:0000313" key="3">
    <source>
        <dbReference type="Proteomes" id="UP001432222"/>
    </source>
</evidence>
<dbReference type="Proteomes" id="UP001432222">
    <property type="component" value="Chromosome"/>
</dbReference>
<proteinExistence type="predicted"/>
<organism evidence="1 3">
    <name type="scientific">Kitasatospora purpeofusca</name>
    <dbReference type="NCBI Taxonomy" id="67352"/>
    <lineage>
        <taxon>Bacteria</taxon>
        <taxon>Bacillati</taxon>
        <taxon>Actinomycetota</taxon>
        <taxon>Actinomycetes</taxon>
        <taxon>Kitasatosporales</taxon>
        <taxon>Streptomycetaceae</taxon>
        <taxon>Kitasatospora</taxon>
    </lineage>
</organism>
<name>A0ABZ1TUG2_9ACTN</name>
<gene>
    <name evidence="1" type="ORF">OHA16_06160</name>
    <name evidence="2" type="ORF">OHA16_12130</name>
</gene>
<reference evidence="1" key="1">
    <citation type="submission" date="2022-10" db="EMBL/GenBank/DDBJ databases">
        <title>The complete genomes of actinobacterial strains from the NBC collection.</title>
        <authorList>
            <person name="Joergensen T.S."/>
            <person name="Alvarez Arevalo M."/>
            <person name="Sterndorff E.B."/>
            <person name="Faurdal D."/>
            <person name="Vuksanovic O."/>
            <person name="Mourched A.-S."/>
            <person name="Charusanti P."/>
            <person name="Shaw S."/>
            <person name="Blin K."/>
            <person name="Weber T."/>
        </authorList>
    </citation>
    <scope>NUCLEOTIDE SEQUENCE</scope>
    <source>
        <strain evidence="1">NBC_00222</strain>
    </source>
</reference>
<keyword evidence="3" id="KW-1185">Reference proteome</keyword>
<dbReference type="RefSeq" id="WP_328953656.1">
    <property type="nucleotide sequence ID" value="NZ_CP108110.1"/>
</dbReference>
<dbReference type="EMBL" id="CP108110">
    <property type="protein sequence ID" value="WUQ83651.1"/>
    <property type="molecule type" value="Genomic_DNA"/>
</dbReference>
<protein>
    <submittedName>
        <fullName evidence="1">Uncharacterized protein</fullName>
    </submittedName>
</protein>
<evidence type="ECO:0000313" key="1">
    <source>
        <dbReference type="EMBL" id="WUQ82602.1"/>
    </source>
</evidence>
<accession>A0ABZ1TUG2</accession>
<dbReference type="EMBL" id="CP108110">
    <property type="protein sequence ID" value="WUQ82602.1"/>
    <property type="molecule type" value="Genomic_DNA"/>
</dbReference>
<sequence>MTRADLIRMSGYWGRLAKLGMDHPDDVHALFDAFRDMRAEGETGLDLLIDELFDDPSAV</sequence>